<accession>A0A391NVZ7</accession>
<evidence type="ECO:0000313" key="2">
    <source>
        <dbReference type="EMBL" id="GCA65291.1"/>
    </source>
</evidence>
<evidence type="ECO:0000313" key="3">
    <source>
        <dbReference type="Proteomes" id="UP000265618"/>
    </source>
</evidence>
<organism evidence="2 3">
    <name type="scientific">Kipferlia bialata</name>
    <dbReference type="NCBI Taxonomy" id="797122"/>
    <lineage>
        <taxon>Eukaryota</taxon>
        <taxon>Metamonada</taxon>
        <taxon>Carpediemonas-like organisms</taxon>
        <taxon>Kipferlia</taxon>
    </lineage>
</organism>
<reference evidence="2 3" key="1">
    <citation type="journal article" date="2018" name="PLoS ONE">
        <title>The draft genome of Kipferlia bialata reveals reductive genome evolution in fornicate parasites.</title>
        <authorList>
            <person name="Tanifuji G."/>
            <person name="Takabayashi S."/>
            <person name="Kume K."/>
            <person name="Takagi M."/>
            <person name="Nakayama T."/>
            <person name="Kamikawa R."/>
            <person name="Inagaki Y."/>
            <person name="Hashimoto T."/>
        </authorList>
    </citation>
    <scope>NUCLEOTIDE SEQUENCE [LARGE SCALE GENOMIC DNA]</scope>
    <source>
        <strain evidence="2">NY0173</strain>
    </source>
</reference>
<feature type="region of interest" description="Disordered" evidence="1">
    <location>
        <begin position="1"/>
        <end position="122"/>
    </location>
</feature>
<dbReference type="Proteomes" id="UP000265618">
    <property type="component" value="Unassembled WGS sequence"/>
</dbReference>
<evidence type="ECO:0000256" key="1">
    <source>
        <dbReference type="SAM" id="MobiDB-lite"/>
    </source>
</evidence>
<sequence length="122" mass="12738">PPLRKRAATAQSNSDVASDRDRETHTPPTTTPQAQGDTPSETDGMSRTVVCTALASDAVESRAPATERHQRDTGPVTTDPTSETDTHESTGGDTGDSADSGDVLMDGESEESEWEGSESSSS</sequence>
<comment type="caution">
    <text evidence="2">The sequence shown here is derived from an EMBL/GenBank/DDBJ whole genome shotgun (WGS) entry which is preliminary data.</text>
</comment>
<keyword evidence="3" id="KW-1185">Reference proteome</keyword>
<feature type="non-terminal residue" evidence="2">
    <location>
        <position position="122"/>
    </location>
</feature>
<dbReference type="EMBL" id="BDIP01010586">
    <property type="protein sequence ID" value="GCA65291.1"/>
    <property type="molecule type" value="Genomic_DNA"/>
</dbReference>
<proteinExistence type="predicted"/>
<name>A0A391NVZ7_9EUKA</name>
<gene>
    <name evidence="2" type="ORF">KIPB_016780</name>
</gene>
<feature type="compositionally biased region" description="Polar residues" evidence="1">
    <location>
        <begin position="33"/>
        <end position="45"/>
    </location>
</feature>
<feature type="non-terminal residue" evidence="2">
    <location>
        <position position="1"/>
    </location>
</feature>
<feature type="compositionally biased region" description="Low complexity" evidence="1">
    <location>
        <begin position="91"/>
        <end position="102"/>
    </location>
</feature>
<feature type="compositionally biased region" description="Acidic residues" evidence="1">
    <location>
        <begin position="105"/>
        <end position="116"/>
    </location>
</feature>
<protein>
    <submittedName>
        <fullName evidence="2">Uncharacterized protein</fullName>
    </submittedName>
</protein>
<dbReference type="AlphaFoldDB" id="A0A391NVZ7"/>